<dbReference type="EMBL" id="JRKQ01000012">
    <property type="protein sequence ID" value="KGJ23076.1"/>
    <property type="molecule type" value="Genomic_DNA"/>
</dbReference>
<dbReference type="AlphaFoldDB" id="A0A099GK24"/>
<dbReference type="Proteomes" id="UP000029858">
    <property type="component" value="Unassembled WGS sequence"/>
</dbReference>
<dbReference type="InterPro" id="IPR011008">
    <property type="entry name" value="Dimeric_a/b-barrel"/>
</dbReference>
<dbReference type="SUPFAM" id="SSF54909">
    <property type="entry name" value="Dimeric alpha+beta barrel"/>
    <property type="match status" value="1"/>
</dbReference>
<dbReference type="SMART" id="SM00344">
    <property type="entry name" value="HTH_ASNC"/>
    <property type="match status" value="1"/>
</dbReference>
<accession>A0A099GK24</accession>
<dbReference type="InterPro" id="IPR036388">
    <property type="entry name" value="WH-like_DNA-bd_sf"/>
</dbReference>
<dbReference type="GO" id="GO:0043565">
    <property type="term" value="F:sequence-specific DNA binding"/>
    <property type="evidence" value="ECO:0007669"/>
    <property type="project" value="InterPro"/>
</dbReference>
<dbReference type="InterPro" id="IPR036390">
    <property type="entry name" value="WH_DNA-bd_sf"/>
</dbReference>
<evidence type="ECO:0000256" key="2">
    <source>
        <dbReference type="ARBA" id="ARBA00023125"/>
    </source>
</evidence>
<keyword evidence="2" id="KW-0238">DNA-binding</keyword>
<evidence type="ECO:0000313" key="6">
    <source>
        <dbReference type="Proteomes" id="UP000029858"/>
    </source>
</evidence>
<comment type="caution">
    <text evidence="5">The sequence shown here is derived from an EMBL/GenBank/DDBJ whole genome shotgun (WGS) entry which is preliminary data.</text>
</comment>
<dbReference type="InterPro" id="IPR000485">
    <property type="entry name" value="AsnC-type_HTH_dom"/>
</dbReference>
<evidence type="ECO:0000256" key="3">
    <source>
        <dbReference type="ARBA" id="ARBA00023163"/>
    </source>
</evidence>
<dbReference type="PRINTS" id="PR00033">
    <property type="entry name" value="HTHASNC"/>
</dbReference>
<dbReference type="Pfam" id="PF13404">
    <property type="entry name" value="HTH_AsnC-type"/>
    <property type="match status" value="1"/>
</dbReference>
<dbReference type="Gene3D" id="1.10.10.10">
    <property type="entry name" value="Winged helix-like DNA-binding domain superfamily/Winged helix DNA-binding domain"/>
    <property type="match status" value="1"/>
</dbReference>
<reference evidence="5 6" key="2">
    <citation type="submission" date="2014-10" db="EMBL/GenBank/DDBJ databases">
        <title>Paracoccus sanguinis sp. nov., isolated from clinical specimens of New York State patients.</title>
        <authorList>
            <person name="Mingle L.A."/>
            <person name="Cole J.A."/>
            <person name="Lapierre P."/>
            <person name="Musser K.A."/>
        </authorList>
    </citation>
    <scope>NUCLEOTIDE SEQUENCE [LARGE SCALE GENOMIC DNA]</scope>
    <source>
        <strain evidence="5 6">5503</strain>
    </source>
</reference>
<dbReference type="Gene3D" id="3.30.70.920">
    <property type="match status" value="1"/>
</dbReference>
<organism evidence="5 6">
    <name type="scientific">Paracoccus sanguinis</name>
    <dbReference type="NCBI Taxonomy" id="1545044"/>
    <lineage>
        <taxon>Bacteria</taxon>
        <taxon>Pseudomonadati</taxon>
        <taxon>Pseudomonadota</taxon>
        <taxon>Alphaproteobacteria</taxon>
        <taxon>Rhodobacterales</taxon>
        <taxon>Paracoccaceae</taxon>
        <taxon>Paracoccus</taxon>
    </lineage>
</organism>
<dbReference type="GO" id="GO:0005829">
    <property type="term" value="C:cytosol"/>
    <property type="evidence" value="ECO:0007669"/>
    <property type="project" value="TreeGrafter"/>
</dbReference>
<dbReference type="InterPro" id="IPR011991">
    <property type="entry name" value="ArsR-like_HTH"/>
</dbReference>
<dbReference type="InterPro" id="IPR019888">
    <property type="entry name" value="Tscrpt_reg_AsnC-like"/>
</dbReference>
<dbReference type="PROSITE" id="PS00519">
    <property type="entry name" value="HTH_ASNC_1"/>
    <property type="match status" value="1"/>
</dbReference>
<reference evidence="5 6" key="1">
    <citation type="submission" date="2014-09" db="EMBL/GenBank/DDBJ databases">
        <authorList>
            <person name="McGinnis J.M."/>
            <person name="Wolfgang W.J."/>
        </authorList>
    </citation>
    <scope>NUCLEOTIDE SEQUENCE [LARGE SCALE GENOMIC DNA]</scope>
    <source>
        <strain evidence="5 6">5503</strain>
    </source>
</reference>
<keyword evidence="1" id="KW-0805">Transcription regulation</keyword>
<dbReference type="PROSITE" id="PS50956">
    <property type="entry name" value="HTH_ASNC_2"/>
    <property type="match status" value="1"/>
</dbReference>
<dbReference type="PANTHER" id="PTHR30154:SF17">
    <property type="entry name" value="DNA-BINDING TRANSCRIPTIONAL ACTIVATOR DECR"/>
    <property type="match status" value="1"/>
</dbReference>
<gene>
    <name evidence="5" type="ORF">IX56_04265</name>
</gene>
<evidence type="ECO:0000313" key="5">
    <source>
        <dbReference type="EMBL" id="KGJ23076.1"/>
    </source>
</evidence>
<protein>
    <submittedName>
        <fullName evidence="5">Transcriptional regulator</fullName>
    </submittedName>
</protein>
<proteinExistence type="predicted"/>
<dbReference type="GO" id="GO:0006355">
    <property type="term" value="P:regulation of DNA-templated transcription"/>
    <property type="evidence" value="ECO:0007669"/>
    <property type="project" value="UniProtKB-ARBA"/>
</dbReference>
<name>A0A099GK24_9RHOB</name>
<dbReference type="InterPro" id="IPR019887">
    <property type="entry name" value="Tscrpt_reg_AsnC/Lrp_C"/>
</dbReference>
<dbReference type="InterPro" id="IPR019885">
    <property type="entry name" value="Tscrpt_reg_HTH_AsnC-type_CS"/>
</dbReference>
<dbReference type="SUPFAM" id="SSF46785">
    <property type="entry name" value="Winged helix' DNA-binding domain"/>
    <property type="match status" value="1"/>
</dbReference>
<dbReference type="GO" id="GO:0043200">
    <property type="term" value="P:response to amino acid"/>
    <property type="evidence" value="ECO:0007669"/>
    <property type="project" value="TreeGrafter"/>
</dbReference>
<dbReference type="Pfam" id="PF01037">
    <property type="entry name" value="AsnC_trans_reg"/>
    <property type="match status" value="1"/>
</dbReference>
<dbReference type="RefSeq" id="WP_036707650.1">
    <property type="nucleotide sequence ID" value="NZ_JRKQ01000012.1"/>
</dbReference>
<evidence type="ECO:0000256" key="1">
    <source>
        <dbReference type="ARBA" id="ARBA00023015"/>
    </source>
</evidence>
<dbReference type="CDD" id="cd00090">
    <property type="entry name" value="HTH_ARSR"/>
    <property type="match status" value="1"/>
</dbReference>
<evidence type="ECO:0000259" key="4">
    <source>
        <dbReference type="PROSITE" id="PS50956"/>
    </source>
</evidence>
<keyword evidence="3" id="KW-0804">Transcription</keyword>
<dbReference type="PANTHER" id="PTHR30154">
    <property type="entry name" value="LEUCINE-RESPONSIVE REGULATORY PROTEIN"/>
    <property type="match status" value="1"/>
</dbReference>
<feature type="domain" description="HTH asnC-type" evidence="4">
    <location>
        <begin position="9"/>
        <end position="70"/>
    </location>
</feature>
<sequence length="162" mass="18248">MNTGKSSTLDRIDRKILHELMMDATLPVAQLADRVGLSQTPCWKRVQKLEAAGVIDRRVAIVPPERIGLGLTVFVEIVAADHSQDWRDAFAALVAEYREIVEVHRMAGEVDYLLKVVVEDTAAYDSFYLDFTRRLPCRNVTSKFSMERIKATTALPIDTTEP</sequence>